<comment type="subcellular location">
    <subcellularLocation>
        <location evidence="1">Membrane</location>
        <topology evidence="1">Single-pass type I membrane protein</topology>
    </subcellularLocation>
</comment>
<dbReference type="Pfam" id="PF13765">
    <property type="entry name" value="PRY"/>
    <property type="match status" value="1"/>
</dbReference>
<dbReference type="InterPro" id="IPR003879">
    <property type="entry name" value="Butyrophylin_SPRY"/>
</dbReference>
<reference evidence="10" key="1">
    <citation type="submission" date="2025-08" db="UniProtKB">
        <authorList>
            <consortium name="Ensembl"/>
        </authorList>
    </citation>
    <scope>IDENTIFICATION</scope>
</reference>
<evidence type="ECO:0000259" key="9">
    <source>
        <dbReference type="PROSITE" id="PS50835"/>
    </source>
</evidence>
<dbReference type="InterPro" id="IPR013320">
    <property type="entry name" value="ConA-like_dom_sf"/>
</dbReference>
<dbReference type="GeneTree" id="ENSGT00940000153527"/>
<dbReference type="InterPro" id="IPR001870">
    <property type="entry name" value="B30.2/SPRY"/>
</dbReference>
<dbReference type="InterPro" id="IPR006574">
    <property type="entry name" value="PRY"/>
</dbReference>
<evidence type="ECO:0000313" key="10">
    <source>
        <dbReference type="Ensembl" id="ENSECRP00000022960.1"/>
    </source>
</evidence>
<gene>
    <name evidence="10" type="primary">LOC114669436</name>
</gene>
<dbReference type="PRINTS" id="PR01407">
    <property type="entry name" value="BUTYPHLNCDUF"/>
</dbReference>
<dbReference type="SMART" id="SM00449">
    <property type="entry name" value="SPRY"/>
    <property type="match status" value="1"/>
</dbReference>
<evidence type="ECO:0000256" key="1">
    <source>
        <dbReference type="ARBA" id="ARBA00004479"/>
    </source>
</evidence>
<keyword evidence="3" id="KW-0732">Signal</keyword>
<feature type="domain" description="Ig-like" evidence="9">
    <location>
        <begin position="21"/>
        <end position="122"/>
    </location>
</feature>
<dbReference type="Pfam" id="PF22705">
    <property type="entry name" value="C2-set_3"/>
    <property type="match status" value="1"/>
</dbReference>
<dbReference type="CDD" id="cd13733">
    <property type="entry name" value="SPRY_PRY_C-I_1"/>
    <property type="match status" value="1"/>
</dbReference>
<dbReference type="PROSITE" id="PS50835">
    <property type="entry name" value="IG_LIKE"/>
    <property type="match status" value="1"/>
</dbReference>
<keyword evidence="11" id="KW-1185">Reference proteome</keyword>
<evidence type="ECO:0000256" key="3">
    <source>
        <dbReference type="ARBA" id="ARBA00022729"/>
    </source>
</evidence>
<dbReference type="InterPro" id="IPR003877">
    <property type="entry name" value="SPRY_dom"/>
</dbReference>
<keyword evidence="4 7" id="KW-1133">Transmembrane helix</keyword>
<evidence type="ECO:0000256" key="4">
    <source>
        <dbReference type="ARBA" id="ARBA00022989"/>
    </source>
</evidence>
<feature type="transmembrane region" description="Helical" evidence="7">
    <location>
        <begin position="140"/>
        <end position="160"/>
    </location>
</feature>
<keyword evidence="5 7" id="KW-0472">Membrane</keyword>
<evidence type="ECO:0000256" key="2">
    <source>
        <dbReference type="ARBA" id="ARBA00022692"/>
    </source>
</evidence>
<dbReference type="FunFam" id="2.60.120.920:FF:000004">
    <property type="entry name" value="Butyrophilin subfamily 1 member A1"/>
    <property type="match status" value="1"/>
</dbReference>
<name>A0A8C4SUR8_ERPCA</name>
<dbReference type="InterPro" id="IPR013783">
    <property type="entry name" value="Ig-like_fold"/>
</dbReference>
<feature type="domain" description="B30.2/SPRY" evidence="8">
    <location>
        <begin position="176"/>
        <end position="366"/>
    </location>
</feature>
<sequence length="366" mass="41478">MSAGCAGADRLCYFHFKVLKPSARRDLSNRRMSERATVLGEQPSVFLNYSNEKPNTLECHSGGWHNEPNVTWSNQDGYSLPSLFNIFYKDDSGGFSVKSYLSPKPDSSIYSCLVRPDVSSLQDVKSYLYVLNFSSKADGWTVAFGVLLAIILLAAAAFIVKWKKMNDLERTYEPKAASHLQKEIEWRLIHSSAADVILDQETAHSGLLLLDNGKRMRRGKLKDLPENAERFDFWSCVVGKEGFTSGSHYWVVDVTENRSWRLGAVKGSAKRQGNFTMAPQLGYWVLVWNNDHLKALSVQETNLSRRLKLSSVGIYLDYEGRLLSFYNADVGTHVYTFSNMEFTSGEKVFPLFLTLDMEKDLILWAQ</sequence>
<evidence type="ECO:0000256" key="5">
    <source>
        <dbReference type="ARBA" id="ARBA00023136"/>
    </source>
</evidence>
<dbReference type="Proteomes" id="UP000694620">
    <property type="component" value="Unassembled WGS sequence"/>
</dbReference>
<reference evidence="10" key="2">
    <citation type="submission" date="2025-09" db="UniProtKB">
        <authorList>
            <consortium name="Ensembl"/>
        </authorList>
    </citation>
    <scope>IDENTIFICATION</scope>
</reference>
<dbReference type="SMART" id="SM00589">
    <property type="entry name" value="PRY"/>
    <property type="match status" value="1"/>
</dbReference>
<dbReference type="InterPro" id="IPR050143">
    <property type="entry name" value="TRIM/RBCC"/>
</dbReference>
<dbReference type="SUPFAM" id="SSF49899">
    <property type="entry name" value="Concanavalin A-like lectins/glucanases"/>
    <property type="match status" value="1"/>
</dbReference>
<dbReference type="SUPFAM" id="SSF48726">
    <property type="entry name" value="Immunoglobulin"/>
    <property type="match status" value="1"/>
</dbReference>
<protein>
    <submittedName>
        <fullName evidence="10">Butyrophilin subfamily 1 member A1-like</fullName>
    </submittedName>
</protein>
<evidence type="ECO:0000259" key="8">
    <source>
        <dbReference type="PROSITE" id="PS50188"/>
    </source>
</evidence>
<dbReference type="InterPro" id="IPR053896">
    <property type="entry name" value="BTN3A2-like_Ig-C"/>
</dbReference>
<evidence type="ECO:0000256" key="6">
    <source>
        <dbReference type="ARBA" id="ARBA00023319"/>
    </source>
</evidence>
<dbReference type="PROSITE" id="PS50188">
    <property type="entry name" value="B302_SPRY"/>
    <property type="match status" value="1"/>
</dbReference>
<dbReference type="PANTHER" id="PTHR24103">
    <property type="entry name" value="E3 UBIQUITIN-PROTEIN LIGASE TRIM"/>
    <property type="match status" value="1"/>
</dbReference>
<keyword evidence="2 7" id="KW-0812">Transmembrane</keyword>
<dbReference type="GO" id="GO:0016020">
    <property type="term" value="C:membrane"/>
    <property type="evidence" value="ECO:0007669"/>
    <property type="project" value="UniProtKB-SubCell"/>
</dbReference>
<keyword evidence="6" id="KW-0393">Immunoglobulin domain</keyword>
<dbReference type="AlphaFoldDB" id="A0A8C4SUR8"/>
<dbReference type="InterPro" id="IPR043136">
    <property type="entry name" value="B30.2/SPRY_sf"/>
</dbReference>
<dbReference type="InterPro" id="IPR007110">
    <property type="entry name" value="Ig-like_dom"/>
</dbReference>
<proteinExistence type="predicted"/>
<organism evidence="10 11">
    <name type="scientific">Erpetoichthys calabaricus</name>
    <name type="common">Rope fish</name>
    <name type="synonym">Calamoichthys calabaricus</name>
    <dbReference type="NCBI Taxonomy" id="27687"/>
    <lineage>
        <taxon>Eukaryota</taxon>
        <taxon>Metazoa</taxon>
        <taxon>Chordata</taxon>
        <taxon>Craniata</taxon>
        <taxon>Vertebrata</taxon>
        <taxon>Euteleostomi</taxon>
        <taxon>Actinopterygii</taxon>
        <taxon>Polypteriformes</taxon>
        <taxon>Polypteridae</taxon>
        <taxon>Erpetoichthys</taxon>
    </lineage>
</organism>
<dbReference type="InterPro" id="IPR036179">
    <property type="entry name" value="Ig-like_dom_sf"/>
</dbReference>
<dbReference type="Pfam" id="PF00622">
    <property type="entry name" value="SPRY"/>
    <property type="match status" value="1"/>
</dbReference>
<evidence type="ECO:0000256" key="7">
    <source>
        <dbReference type="SAM" id="Phobius"/>
    </source>
</evidence>
<dbReference type="Ensembl" id="ENSECRT00000023455.1">
    <property type="protein sequence ID" value="ENSECRP00000022960.1"/>
    <property type="gene ID" value="ENSECRG00000015508.1"/>
</dbReference>
<accession>A0A8C4SUR8</accession>
<evidence type="ECO:0000313" key="11">
    <source>
        <dbReference type="Proteomes" id="UP000694620"/>
    </source>
</evidence>
<dbReference type="Gene3D" id="2.60.40.10">
    <property type="entry name" value="Immunoglobulins"/>
    <property type="match status" value="1"/>
</dbReference>
<dbReference type="Gene3D" id="2.60.120.920">
    <property type="match status" value="1"/>
</dbReference>